<protein>
    <submittedName>
        <fullName evidence="1">Uncharacterized protein</fullName>
    </submittedName>
</protein>
<dbReference type="EMBL" id="BARS01032071">
    <property type="protein sequence ID" value="GAG25300.1"/>
    <property type="molecule type" value="Genomic_DNA"/>
</dbReference>
<name>X0W413_9ZZZZ</name>
<gene>
    <name evidence="1" type="ORF">S01H1_49821</name>
</gene>
<feature type="non-terminal residue" evidence="1">
    <location>
        <position position="91"/>
    </location>
</feature>
<accession>X0W413</accession>
<comment type="caution">
    <text evidence="1">The sequence shown here is derived from an EMBL/GenBank/DDBJ whole genome shotgun (WGS) entry which is preliminary data.</text>
</comment>
<evidence type="ECO:0000313" key="1">
    <source>
        <dbReference type="EMBL" id="GAG25300.1"/>
    </source>
</evidence>
<organism evidence="1">
    <name type="scientific">marine sediment metagenome</name>
    <dbReference type="NCBI Taxonomy" id="412755"/>
    <lineage>
        <taxon>unclassified sequences</taxon>
        <taxon>metagenomes</taxon>
        <taxon>ecological metagenomes</taxon>
    </lineage>
</organism>
<dbReference type="AlphaFoldDB" id="X0W413"/>
<proteinExistence type="predicted"/>
<sequence>MNGQGKLVYINAERPAAVAARSSYWDWMASIPSWKPPPLKDTVGLGIVTCNREDFLKKVLDSIPRHKIDYIVLINDGDSADFKDKSDHGPR</sequence>
<reference evidence="1" key="1">
    <citation type="journal article" date="2014" name="Front. Microbiol.">
        <title>High frequency of phylogenetically diverse reductive dehalogenase-homologous genes in deep subseafloor sedimentary metagenomes.</title>
        <authorList>
            <person name="Kawai M."/>
            <person name="Futagami T."/>
            <person name="Toyoda A."/>
            <person name="Takaki Y."/>
            <person name="Nishi S."/>
            <person name="Hori S."/>
            <person name="Arai W."/>
            <person name="Tsubouchi T."/>
            <person name="Morono Y."/>
            <person name="Uchiyama I."/>
            <person name="Ito T."/>
            <person name="Fujiyama A."/>
            <person name="Inagaki F."/>
            <person name="Takami H."/>
        </authorList>
    </citation>
    <scope>NUCLEOTIDE SEQUENCE</scope>
    <source>
        <strain evidence="1">Expedition CK06-06</strain>
    </source>
</reference>